<evidence type="ECO:0000256" key="5">
    <source>
        <dbReference type="ARBA" id="ARBA00023004"/>
    </source>
</evidence>
<evidence type="ECO:0000256" key="2">
    <source>
        <dbReference type="ARBA" id="ARBA00022617"/>
    </source>
</evidence>
<accession>A0A7T8CLZ0</accession>
<name>A0A7T8CLZ0_PLADU</name>
<evidence type="ECO:0000256" key="7">
    <source>
        <dbReference type="PIRSR" id="PIRSR036517-1"/>
    </source>
</evidence>
<dbReference type="SUPFAM" id="SSF46458">
    <property type="entry name" value="Globin-like"/>
    <property type="match status" value="1"/>
</dbReference>
<dbReference type="PIRSF" id="PIRSF036517">
    <property type="entry name" value="Ext_hemo"/>
    <property type="match status" value="1"/>
</dbReference>
<dbReference type="InterPro" id="IPR050532">
    <property type="entry name" value="Globin-like_OT"/>
</dbReference>
<dbReference type="InterPro" id="IPR000971">
    <property type="entry name" value="Globin"/>
</dbReference>
<feature type="disulfide bond" evidence="8">
    <location>
        <begin position="20"/>
        <end position="151"/>
    </location>
</feature>
<evidence type="ECO:0000256" key="1">
    <source>
        <dbReference type="ARBA" id="ARBA00022448"/>
    </source>
</evidence>
<dbReference type="GO" id="GO:0005344">
    <property type="term" value="F:oxygen carrier activity"/>
    <property type="evidence" value="ECO:0007669"/>
    <property type="project" value="UniProtKB-UniRule"/>
</dbReference>
<feature type="binding site" description="proximal binding residue" evidence="7">
    <location>
        <position position="114"/>
    </location>
    <ligand>
        <name>heme b</name>
        <dbReference type="ChEBI" id="CHEBI:60344"/>
    </ligand>
    <ligandPart>
        <name>Fe</name>
        <dbReference type="ChEBI" id="CHEBI:18248"/>
    </ligandPart>
</feature>
<reference evidence="12" key="1">
    <citation type="journal article" date="2020" name="BMC Evol. Biol.">
        <title>Globins in the marine annelid Platynereis dumerilii shed new light on hemoglobin evolution in bilaterians.</title>
        <authorList>
            <person name="Song S."/>
            <person name="Starunov V."/>
            <person name="Bailly X."/>
            <person name="Ruta C."/>
            <person name="Kerner P."/>
            <person name="Cornelissen A.J.M."/>
            <person name="Balavoine G."/>
        </authorList>
    </citation>
    <scope>NUCLEOTIDE SEQUENCE</scope>
</reference>
<dbReference type="GO" id="GO:0005576">
    <property type="term" value="C:extracellular region"/>
    <property type="evidence" value="ECO:0007669"/>
    <property type="project" value="UniProtKB-UniRule"/>
</dbReference>
<evidence type="ECO:0000259" key="11">
    <source>
        <dbReference type="PROSITE" id="PS01033"/>
    </source>
</evidence>
<evidence type="ECO:0000256" key="10">
    <source>
        <dbReference type="SAM" id="SignalP"/>
    </source>
</evidence>
<dbReference type="PANTHER" id="PTHR46458">
    <property type="entry name" value="BLR2807 PROTEIN"/>
    <property type="match status" value="1"/>
</dbReference>
<feature type="signal peptide" evidence="10">
    <location>
        <begin position="1"/>
        <end position="16"/>
    </location>
</feature>
<proteinExistence type="evidence at transcript level"/>
<keyword evidence="3 6" id="KW-0561">Oxygen transport</keyword>
<organism evidence="12">
    <name type="scientific">Platynereis dumerilii</name>
    <name type="common">Dumeril's clam worm</name>
    <dbReference type="NCBI Taxonomy" id="6359"/>
    <lineage>
        <taxon>Eukaryota</taxon>
        <taxon>Metazoa</taxon>
        <taxon>Spiralia</taxon>
        <taxon>Lophotrochozoa</taxon>
        <taxon>Annelida</taxon>
        <taxon>Polychaeta</taxon>
        <taxon>Errantia</taxon>
        <taxon>Phyllodocida</taxon>
        <taxon>Nereididae</taxon>
        <taxon>Platynereis</taxon>
    </lineage>
</organism>
<keyword evidence="1 6" id="KW-0813">Transport</keyword>
<protein>
    <recommendedName>
        <fullName evidence="6">Extracellular globin</fullName>
    </recommendedName>
</protein>
<dbReference type="Pfam" id="PF00042">
    <property type="entry name" value="Globin"/>
    <property type="match status" value="1"/>
</dbReference>
<evidence type="ECO:0000256" key="8">
    <source>
        <dbReference type="PIRSR" id="PIRSR036517-2"/>
    </source>
</evidence>
<keyword evidence="4 6" id="KW-0479">Metal-binding</keyword>
<dbReference type="GO" id="GO:0005506">
    <property type="term" value="F:iron ion binding"/>
    <property type="evidence" value="ECO:0007669"/>
    <property type="project" value="UniProtKB-UniRule"/>
</dbReference>
<evidence type="ECO:0000256" key="4">
    <source>
        <dbReference type="ARBA" id="ARBA00022723"/>
    </source>
</evidence>
<dbReference type="AlphaFoldDB" id="A0A7T8CLZ0"/>
<dbReference type="PROSITE" id="PS01033">
    <property type="entry name" value="GLOBIN"/>
    <property type="match status" value="1"/>
</dbReference>
<dbReference type="Gene3D" id="1.10.490.10">
    <property type="entry name" value="Globins"/>
    <property type="match status" value="1"/>
</dbReference>
<keyword evidence="10" id="KW-0732">Signal</keyword>
<evidence type="ECO:0000256" key="3">
    <source>
        <dbReference type="ARBA" id="ARBA00022621"/>
    </source>
</evidence>
<sequence length="166" mass="18423">MLVLAVFVAALGLAAADQCCSIEDRNEVQALWQSIWSAENTGKRTIIGHQIFEELFDINPGTKDLFKRVNVEDTSSPEFEAHVLRVMNGLDTLIGVLDDPATGYSLITHLAEQHKAREGFKPSYFKDIGVALKRVLPQVASCFNPEAWDHCFNGFVEAITNKMNAL</sequence>
<keyword evidence="8" id="KW-1015">Disulfide bond</keyword>
<dbReference type="GO" id="GO:0020037">
    <property type="term" value="F:heme binding"/>
    <property type="evidence" value="ECO:0007669"/>
    <property type="project" value="UniProtKB-UniRule"/>
</dbReference>
<evidence type="ECO:0000256" key="9">
    <source>
        <dbReference type="RuleBase" id="RU000356"/>
    </source>
</evidence>
<feature type="chain" id="PRO_5030632412" description="Extracellular globin" evidence="10">
    <location>
        <begin position="17"/>
        <end position="166"/>
    </location>
</feature>
<dbReference type="GO" id="GO:0005833">
    <property type="term" value="C:hemoglobin complex"/>
    <property type="evidence" value="ECO:0007669"/>
    <property type="project" value="UniProtKB-UniRule"/>
</dbReference>
<dbReference type="CDD" id="cd01040">
    <property type="entry name" value="Mb-like"/>
    <property type="match status" value="1"/>
</dbReference>
<keyword evidence="2 6" id="KW-0349">Heme</keyword>
<dbReference type="SMR" id="A0A7T8CLZ0"/>
<feature type="domain" description="Globin" evidence="11">
    <location>
        <begin position="19"/>
        <end position="164"/>
    </location>
</feature>
<dbReference type="InterPro" id="IPR014610">
    <property type="entry name" value="Haemoglobin_extracell"/>
</dbReference>
<evidence type="ECO:0000256" key="6">
    <source>
        <dbReference type="PIRNR" id="PIRNR036517"/>
    </source>
</evidence>
<comment type="similarity">
    <text evidence="6 9">Belongs to the globin family.</text>
</comment>
<dbReference type="InterPro" id="IPR012292">
    <property type="entry name" value="Globin/Proto"/>
</dbReference>
<evidence type="ECO:0000313" key="12">
    <source>
        <dbReference type="EMBL" id="QQO51923.1"/>
    </source>
</evidence>
<keyword evidence="5 6" id="KW-0408">Iron</keyword>
<dbReference type="EMBL" id="MT701031">
    <property type="protein sequence ID" value="QQO51923.1"/>
    <property type="molecule type" value="mRNA"/>
</dbReference>
<dbReference type="PANTHER" id="PTHR46458:SF1">
    <property type="entry name" value="GEO09476P1"/>
    <property type="match status" value="1"/>
</dbReference>
<dbReference type="GO" id="GO:0019825">
    <property type="term" value="F:oxygen binding"/>
    <property type="evidence" value="ECO:0007669"/>
    <property type="project" value="UniProtKB-UniRule"/>
</dbReference>
<dbReference type="InterPro" id="IPR009050">
    <property type="entry name" value="Globin-like_sf"/>
</dbReference>
<dbReference type="InterPro" id="IPR044399">
    <property type="entry name" value="Mb-like_M"/>
</dbReference>